<reference evidence="1 2" key="1">
    <citation type="submission" date="2015-04" db="EMBL/GenBank/DDBJ databases">
        <authorList>
            <person name="Syromyatnikov M.Y."/>
            <person name="Popov V.N."/>
        </authorList>
    </citation>
    <scope>NUCLEOTIDE SEQUENCE [LARGE SCALE GENOMIC DNA]</scope>
</reference>
<protein>
    <submittedName>
        <fullName evidence="1">CLUMA_CG010939, isoform A</fullName>
    </submittedName>
</protein>
<dbReference type="AlphaFoldDB" id="A0A1J1IGH4"/>
<dbReference type="EMBL" id="CVRI01000047">
    <property type="protein sequence ID" value="CRK97553.1"/>
    <property type="molecule type" value="Genomic_DNA"/>
</dbReference>
<organism evidence="1 2">
    <name type="scientific">Clunio marinus</name>
    <dbReference type="NCBI Taxonomy" id="568069"/>
    <lineage>
        <taxon>Eukaryota</taxon>
        <taxon>Metazoa</taxon>
        <taxon>Ecdysozoa</taxon>
        <taxon>Arthropoda</taxon>
        <taxon>Hexapoda</taxon>
        <taxon>Insecta</taxon>
        <taxon>Pterygota</taxon>
        <taxon>Neoptera</taxon>
        <taxon>Endopterygota</taxon>
        <taxon>Diptera</taxon>
        <taxon>Nematocera</taxon>
        <taxon>Chironomoidea</taxon>
        <taxon>Chironomidae</taxon>
        <taxon>Clunio</taxon>
    </lineage>
</organism>
<evidence type="ECO:0000313" key="2">
    <source>
        <dbReference type="Proteomes" id="UP000183832"/>
    </source>
</evidence>
<sequence>MLICNRCLSEKRIRLMVINRWKPQSAIQLIGIRLLIPYSRRCEAISLILIDVVVPVNLLTLSEENTPAIWQKMKSTVKIVINHLSSELSLCKIERSKTCSNASGFDFGIETIFAGVNKRSLILNKKISGAFLLPHKHRIYIMS</sequence>
<accession>A0A1J1IGH4</accession>
<name>A0A1J1IGH4_9DIPT</name>
<proteinExistence type="predicted"/>
<gene>
    <name evidence="1" type="ORF">CLUMA_CG010939</name>
</gene>
<keyword evidence="2" id="KW-1185">Reference proteome</keyword>
<dbReference type="Proteomes" id="UP000183832">
    <property type="component" value="Unassembled WGS sequence"/>
</dbReference>
<evidence type="ECO:0000313" key="1">
    <source>
        <dbReference type="EMBL" id="CRK97553.1"/>
    </source>
</evidence>